<evidence type="ECO:0000256" key="1">
    <source>
        <dbReference type="SAM" id="MobiDB-lite"/>
    </source>
</evidence>
<dbReference type="EMBL" id="DAAMGL010000007">
    <property type="protein sequence ID" value="HAC6565568.1"/>
    <property type="molecule type" value="Genomic_DNA"/>
</dbReference>
<dbReference type="RefSeq" id="WP_079779944.1">
    <property type="nucleotide sequence ID" value="NZ_MXNZ01000019.1"/>
</dbReference>
<feature type="compositionally biased region" description="Basic and acidic residues" evidence="1">
    <location>
        <begin position="14"/>
        <end position="26"/>
    </location>
</feature>
<dbReference type="AlphaFoldDB" id="A0A701YWG5"/>
<reference evidence="2" key="2">
    <citation type="submission" date="2018-07" db="EMBL/GenBank/DDBJ databases">
        <authorList>
            <consortium name="NCBI Pathogen Detection Project"/>
        </authorList>
    </citation>
    <scope>NUCLEOTIDE SEQUENCE</scope>
    <source>
        <strain evidence="2">973-77</strain>
    </source>
</reference>
<sequence>MSEPGAVTTEQCDAEDKTDEKEPMHCPLKDGGLILAQFDNEEEIDKFHKMVDSPLPPLFEGEEEKNPLPTGIPLESLQAQIEQYARMTGGSAIERALAKEASDILFMQELFDEIENILETERFLIFSLLFSSQAREKPNGGEFTIDFNGQKIEFEDAKFKMDFQERGGIITSAKKFDGLSVSHVYSTDNSLCTDDFTLKIFREMYIFSMDGMAMDANPINQSGADKEIIYDIASSMGLEVIGTRTRTAKELAQQIVDTTLIQVQKNRAGDIIRDVVIEIVDAIFTGVAIVTGTIAFKAAASAGARAVAAGYMLLSAGNLMQASETLANRMLGSPKEGYNPIKEAAKYLDKKAGTGHTVENCFDALNFIAVMGKTPAMQAFTGTTTASLGAMISVYSRGGDISPGKPSSGK</sequence>
<comment type="caution">
    <text evidence="2">The sequence shown here is derived from an EMBL/GenBank/DDBJ whole genome shotgun (WGS) entry which is preliminary data.</text>
</comment>
<proteinExistence type="predicted"/>
<gene>
    <name evidence="2" type="ORF">G0B48_10305</name>
</gene>
<feature type="region of interest" description="Disordered" evidence="1">
    <location>
        <begin position="1"/>
        <end position="26"/>
    </location>
</feature>
<reference evidence="2" key="1">
    <citation type="journal article" date="2018" name="Genome Biol.">
        <title>SKESA: strategic k-mer extension for scrupulous assemblies.</title>
        <authorList>
            <person name="Souvorov A."/>
            <person name="Agarwala R."/>
            <person name="Lipman D.J."/>
        </authorList>
    </citation>
    <scope>NUCLEOTIDE SEQUENCE</scope>
    <source>
        <strain evidence="2">973-77</strain>
    </source>
</reference>
<name>A0A701YWG5_SALER</name>
<evidence type="ECO:0000313" key="2">
    <source>
        <dbReference type="EMBL" id="HAC6565568.1"/>
    </source>
</evidence>
<protein>
    <submittedName>
        <fullName evidence="2">Uncharacterized protein</fullName>
    </submittedName>
</protein>
<accession>A0A701YWG5</accession>
<organism evidence="2">
    <name type="scientific">Salmonella enterica</name>
    <name type="common">Salmonella choleraesuis</name>
    <dbReference type="NCBI Taxonomy" id="28901"/>
    <lineage>
        <taxon>Bacteria</taxon>
        <taxon>Pseudomonadati</taxon>
        <taxon>Pseudomonadota</taxon>
        <taxon>Gammaproteobacteria</taxon>
        <taxon>Enterobacterales</taxon>
        <taxon>Enterobacteriaceae</taxon>
        <taxon>Salmonella</taxon>
    </lineage>
</organism>